<evidence type="ECO:0000313" key="6">
    <source>
        <dbReference type="EMBL" id="SUZ76134.1"/>
    </source>
</evidence>
<keyword evidence="3" id="KW-0560">Oxidoreductase</keyword>
<evidence type="ECO:0000259" key="5">
    <source>
        <dbReference type="Pfam" id="PF00296"/>
    </source>
</evidence>
<evidence type="ECO:0000256" key="4">
    <source>
        <dbReference type="ARBA" id="ARBA00023033"/>
    </source>
</evidence>
<organism evidence="6">
    <name type="scientific">marine metagenome</name>
    <dbReference type="NCBI Taxonomy" id="408172"/>
    <lineage>
        <taxon>unclassified sequences</taxon>
        <taxon>metagenomes</taxon>
        <taxon>ecological metagenomes</taxon>
    </lineage>
</organism>
<dbReference type="PANTHER" id="PTHR42847">
    <property type="entry name" value="ALKANESULFONATE MONOOXYGENASE"/>
    <property type="match status" value="1"/>
</dbReference>
<keyword evidence="2" id="KW-0288">FMN</keyword>
<feature type="domain" description="Luciferase-like" evidence="5">
    <location>
        <begin position="9"/>
        <end position="234"/>
    </location>
</feature>
<dbReference type="InterPro" id="IPR036661">
    <property type="entry name" value="Luciferase-like_sf"/>
</dbReference>
<dbReference type="EMBL" id="UINC01001266">
    <property type="protein sequence ID" value="SUZ76134.1"/>
    <property type="molecule type" value="Genomic_DNA"/>
</dbReference>
<dbReference type="SUPFAM" id="SSF51679">
    <property type="entry name" value="Bacterial luciferase-like"/>
    <property type="match status" value="1"/>
</dbReference>
<sequence>MQLTRDHREGARHIIERAARARDAGLDSLFVGDHHVTAVPYYQNSPVIGRILAEWDRRDCGALYLLPLWNPVLVAEQTATLACIAQGRFILQCALGGERQQSGGMGVPHRDRRSMFEDAVGLLRRLWSGETLDHDHHWQLRDARISPLPPEPIDIWIGATADVAIERAARLGDGWLGDPGSVFDATRHQLNVYREACERLGNAEGAVALRRDIFVGKSADEASRQMEPYLGNYRGFDPEALIVGDVGLVTERLNDYKELGFTDVLMRNISRDQDEALATIERMGRVREQLK</sequence>
<dbReference type="AlphaFoldDB" id="A0A381QBA8"/>
<proteinExistence type="predicted"/>
<accession>A0A381QBA8</accession>
<dbReference type="GO" id="GO:0046306">
    <property type="term" value="P:alkanesulfonate catabolic process"/>
    <property type="evidence" value="ECO:0007669"/>
    <property type="project" value="TreeGrafter"/>
</dbReference>
<protein>
    <recommendedName>
        <fullName evidence="5">Luciferase-like domain-containing protein</fullName>
    </recommendedName>
</protein>
<reference evidence="6" key="1">
    <citation type="submission" date="2018-05" db="EMBL/GenBank/DDBJ databases">
        <authorList>
            <person name="Lanie J.A."/>
            <person name="Ng W.-L."/>
            <person name="Kazmierczak K.M."/>
            <person name="Andrzejewski T.M."/>
            <person name="Davidsen T.M."/>
            <person name="Wayne K.J."/>
            <person name="Tettelin H."/>
            <person name="Glass J.I."/>
            <person name="Rusch D."/>
            <person name="Podicherti R."/>
            <person name="Tsui H.-C.T."/>
            <person name="Winkler M.E."/>
        </authorList>
    </citation>
    <scope>NUCLEOTIDE SEQUENCE</scope>
</reference>
<dbReference type="InterPro" id="IPR011251">
    <property type="entry name" value="Luciferase-like_dom"/>
</dbReference>
<evidence type="ECO:0000256" key="2">
    <source>
        <dbReference type="ARBA" id="ARBA00022643"/>
    </source>
</evidence>
<evidence type="ECO:0000256" key="3">
    <source>
        <dbReference type="ARBA" id="ARBA00023002"/>
    </source>
</evidence>
<keyword evidence="4" id="KW-0503">Monooxygenase</keyword>
<keyword evidence="1" id="KW-0285">Flavoprotein</keyword>
<dbReference type="PANTHER" id="PTHR42847:SF4">
    <property type="entry name" value="ALKANESULFONATE MONOOXYGENASE-RELATED"/>
    <property type="match status" value="1"/>
</dbReference>
<name>A0A381QBA8_9ZZZZ</name>
<dbReference type="Gene3D" id="3.20.20.30">
    <property type="entry name" value="Luciferase-like domain"/>
    <property type="match status" value="1"/>
</dbReference>
<gene>
    <name evidence="6" type="ORF">METZ01_LOCUS28988</name>
</gene>
<dbReference type="GO" id="GO:0008726">
    <property type="term" value="F:alkanesulfonate monooxygenase activity"/>
    <property type="evidence" value="ECO:0007669"/>
    <property type="project" value="TreeGrafter"/>
</dbReference>
<evidence type="ECO:0000256" key="1">
    <source>
        <dbReference type="ARBA" id="ARBA00022630"/>
    </source>
</evidence>
<dbReference type="Pfam" id="PF00296">
    <property type="entry name" value="Bac_luciferase"/>
    <property type="match status" value="1"/>
</dbReference>
<dbReference type="InterPro" id="IPR050172">
    <property type="entry name" value="SsuD_RutA_monooxygenase"/>
</dbReference>